<protein>
    <recommendedName>
        <fullName evidence="4">TVP38/TMEM64 family membrane protein</fullName>
    </recommendedName>
</protein>
<dbReference type="Proteomes" id="UP000176834">
    <property type="component" value="Unassembled WGS sequence"/>
</dbReference>
<feature type="transmembrane region" description="Helical" evidence="1">
    <location>
        <begin position="7"/>
        <end position="28"/>
    </location>
</feature>
<sequence length="181" mass="20124">MIIRQVLKFIVALLILVAVISFLSYIGPEKLVDLLGLENVYLTVFVLGIIGGVSAFSAAGFYATLFSFVLGGADPFILALFSAPGVLIGDFVFWYLGVRGREFLNGEYNSYLLKFSSWLGRKPKWFTPIVVYVYTGFTPFPGDFLMLTLAVLNYKFRQIFIPTLLGNYTLALLVSVLGVYI</sequence>
<evidence type="ECO:0000313" key="3">
    <source>
        <dbReference type="Proteomes" id="UP000176834"/>
    </source>
</evidence>
<dbReference type="AlphaFoldDB" id="A0A1F8F3X5"/>
<gene>
    <name evidence="2" type="ORF">A3B86_01290</name>
</gene>
<name>A0A1F8F3X5_9BACT</name>
<reference evidence="2 3" key="1">
    <citation type="journal article" date="2016" name="Nat. Commun.">
        <title>Thousands of microbial genomes shed light on interconnected biogeochemical processes in an aquifer system.</title>
        <authorList>
            <person name="Anantharaman K."/>
            <person name="Brown C.T."/>
            <person name="Hug L.A."/>
            <person name="Sharon I."/>
            <person name="Castelle C.J."/>
            <person name="Probst A.J."/>
            <person name="Thomas B.C."/>
            <person name="Singh A."/>
            <person name="Wilkins M.J."/>
            <person name="Karaoz U."/>
            <person name="Brodie E.L."/>
            <person name="Williams K.H."/>
            <person name="Hubbard S.S."/>
            <person name="Banfield J.F."/>
        </authorList>
    </citation>
    <scope>NUCLEOTIDE SEQUENCE [LARGE SCALE GENOMIC DNA]</scope>
</reference>
<keyword evidence="1" id="KW-0472">Membrane</keyword>
<proteinExistence type="predicted"/>
<accession>A0A1F8F3X5</accession>
<evidence type="ECO:0000256" key="1">
    <source>
        <dbReference type="SAM" id="Phobius"/>
    </source>
</evidence>
<comment type="caution">
    <text evidence="2">The sequence shown here is derived from an EMBL/GenBank/DDBJ whole genome shotgun (WGS) entry which is preliminary data.</text>
</comment>
<keyword evidence="1" id="KW-1133">Transmembrane helix</keyword>
<evidence type="ECO:0000313" key="2">
    <source>
        <dbReference type="EMBL" id="OGN07368.1"/>
    </source>
</evidence>
<organism evidence="2 3">
    <name type="scientific">Candidatus Yanofskybacteria bacterium RIFCSPHIGHO2_02_FULL_38_22b</name>
    <dbReference type="NCBI Taxonomy" id="1802673"/>
    <lineage>
        <taxon>Bacteria</taxon>
        <taxon>Candidatus Yanofskyibacteriota</taxon>
    </lineage>
</organism>
<evidence type="ECO:0008006" key="4">
    <source>
        <dbReference type="Google" id="ProtNLM"/>
    </source>
</evidence>
<keyword evidence="1" id="KW-0812">Transmembrane</keyword>
<feature type="transmembrane region" description="Helical" evidence="1">
    <location>
        <begin position="76"/>
        <end position="96"/>
    </location>
</feature>
<feature type="transmembrane region" description="Helical" evidence="1">
    <location>
        <begin position="129"/>
        <end position="152"/>
    </location>
</feature>
<feature type="transmembrane region" description="Helical" evidence="1">
    <location>
        <begin position="159"/>
        <end position="180"/>
    </location>
</feature>
<dbReference type="EMBL" id="MGJN01000007">
    <property type="protein sequence ID" value="OGN07368.1"/>
    <property type="molecule type" value="Genomic_DNA"/>
</dbReference>
<feature type="transmembrane region" description="Helical" evidence="1">
    <location>
        <begin position="40"/>
        <end position="64"/>
    </location>
</feature>